<sequence>MAPSAMHPHMTFISALMNDHSLSAAPRLKTDNIMSGNFPKVPHGYATGMDAGFRAICNGKQSHGSEYQPANSDSRPTKKARSAEKLENLGDENGISLEQYKVGWVCALPLEMAAARGMLDQVHPNFSRQPSRPQQLYFRPGSGSQQAVHRREPMILDWATS</sequence>
<gene>
    <name evidence="2" type="ORF">BDP55DRAFT_102237</name>
</gene>
<dbReference type="Gene3D" id="3.40.50.1580">
    <property type="entry name" value="Nucleoside phosphorylase domain"/>
    <property type="match status" value="1"/>
</dbReference>
<dbReference type="GO" id="GO:0009116">
    <property type="term" value="P:nucleoside metabolic process"/>
    <property type="evidence" value="ECO:0007669"/>
    <property type="project" value="InterPro"/>
</dbReference>
<feature type="compositionally biased region" description="Polar residues" evidence="1">
    <location>
        <begin position="60"/>
        <end position="74"/>
    </location>
</feature>
<dbReference type="AlphaFoldDB" id="A0AAJ0ASA9"/>
<feature type="region of interest" description="Disordered" evidence="1">
    <location>
        <begin position="60"/>
        <end position="89"/>
    </location>
</feature>
<dbReference type="InterPro" id="IPR035994">
    <property type="entry name" value="Nucleoside_phosphorylase_sf"/>
</dbReference>
<dbReference type="RefSeq" id="XP_060430879.1">
    <property type="nucleotide sequence ID" value="XM_060565307.1"/>
</dbReference>
<accession>A0AAJ0ASA9</accession>
<dbReference type="GO" id="GO:0003824">
    <property type="term" value="F:catalytic activity"/>
    <property type="evidence" value="ECO:0007669"/>
    <property type="project" value="InterPro"/>
</dbReference>
<protein>
    <submittedName>
        <fullName evidence="2">Uncharacterized protein</fullName>
    </submittedName>
</protein>
<dbReference type="EMBL" id="JAHMHR010000016">
    <property type="protein sequence ID" value="KAK1676876.1"/>
    <property type="molecule type" value="Genomic_DNA"/>
</dbReference>
<evidence type="ECO:0000313" key="3">
    <source>
        <dbReference type="Proteomes" id="UP001224890"/>
    </source>
</evidence>
<keyword evidence="3" id="KW-1185">Reference proteome</keyword>
<evidence type="ECO:0000313" key="2">
    <source>
        <dbReference type="EMBL" id="KAK1676876.1"/>
    </source>
</evidence>
<evidence type="ECO:0000256" key="1">
    <source>
        <dbReference type="SAM" id="MobiDB-lite"/>
    </source>
</evidence>
<organism evidence="2 3">
    <name type="scientific">Colletotrichum godetiae</name>
    <dbReference type="NCBI Taxonomy" id="1209918"/>
    <lineage>
        <taxon>Eukaryota</taxon>
        <taxon>Fungi</taxon>
        <taxon>Dikarya</taxon>
        <taxon>Ascomycota</taxon>
        <taxon>Pezizomycotina</taxon>
        <taxon>Sordariomycetes</taxon>
        <taxon>Hypocreomycetidae</taxon>
        <taxon>Glomerellales</taxon>
        <taxon>Glomerellaceae</taxon>
        <taxon>Colletotrichum</taxon>
        <taxon>Colletotrichum acutatum species complex</taxon>
    </lineage>
</organism>
<comment type="caution">
    <text evidence="2">The sequence shown here is derived from an EMBL/GenBank/DDBJ whole genome shotgun (WGS) entry which is preliminary data.</text>
</comment>
<dbReference type="Proteomes" id="UP001224890">
    <property type="component" value="Unassembled WGS sequence"/>
</dbReference>
<name>A0AAJ0ASA9_9PEZI</name>
<dbReference type="GeneID" id="85449833"/>
<reference evidence="2" key="1">
    <citation type="submission" date="2021-06" db="EMBL/GenBank/DDBJ databases">
        <title>Comparative genomics, transcriptomics and evolutionary studies reveal genomic signatures of adaptation to plant cell wall in hemibiotrophic fungi.</title>
        <authorList>
            <consortium name="DOE Joint Genome Institute"/>
            <person name="Baroncelli R."/>
            <person name="Diaz J.F."/>
            <person name="Benocci T."/>
            <person name="Peng M."/>
            <person name="Battaglia E."/>
            <person name="Haridas S."/>
            <person name="Andreopoulos W."/>
            <person name="Labutti K."/>
            <person name="Pangilinan J."/>
            <person name="Floch G.L."/>
            <person name="Makela M.R."/>
            <person name="Henrissat B."/>
            <person name="Grigoriev I.V."/>
            <person name="Crouch J.A."/>
            <person name="De Vries R.P."/>
            <person name="Sukno S.A."/>
            <person name="Thon M.R."/>
        </authorList>
    </citation>
    <scope>NUCLEOTIDE SEQUENCE</scope>
    <source>
        <strain evidence="2">CBS 193.32</strain>
    </source>
</reference>
<proteinExistence type="predicted"/>